<dbReference type="Gramene" id="PHT75547">
    <property type="protein sequence ID" value="PHT75547"/>
    <property type="gene ID" value="T459_19069"/>
</dbReference>
<dbReference type="EMBL" id="AYRZ02000007">
    <property type="protein sequence ID" value="PHT75547.1"/>
    <property type="molecule type" value="Genomic_DNA"/>
</dbReference>
<accession>A0A2G2Z0K2</accession>
<dbReference type="GO" id="GO:0015079">
    <property type="term" value="F:potassium ion transmembrane transporter activity"/>
    <property type="evidence" value="ECO:0007669"/>
    <property type="project" value="InterPro"/>
</dbReference>
<dbReference type="Pfam" id="PF02705">
    <property type="entry name" value="K_trans"/>
    <property type="match status" value="1"/>
</dbReference>
<dbReference type="PANTHER" id="PTHR30540:SF8">
    <property type="entry name" value="POTASSIUM TRANSPORTER 7"/>
    <property type="match status" value="1"/>
</dbReference>
<dbReference type="AlphaFoldDB" id="A0A2G2Z0K2"/>
<dbReference type="PANTHER" id="PTHR30540">
    <property type="entry name" value="OSMOTIC STRESS POTASSIUM TRANSPORTER"/>
    <property type="match status" value="1"/>
</dbReference>
<reference evidence="5 6" key="1">
    <citation type="journal article" date="2014" name="Nat. Genet.">
        <title>Genome sequence of the hot pepper provides insights into the evolution of pungency in Capsicum species.</title>
        <authorList>
            <person name="Kim S."/>
            <person name="Park M."/>
            <person name="Yeom S.I."/>
            <person name="Kim Y.M."/>
            <person name="Lee J.M."/>
            <person name="Lee H.A."/>
            <person name="Seo E."/>
            <person name="Choi J."/>
            <person name="Cheong K."/>
            <person name="Kim K.T."/>
            <person name="Jung K."/>
            <person name="Lee G.W."/>
            <person name="Oh S.K."/>
            <person name="Bae C."/>
            <person name="Kim S.B."/>
            <person name="Lee H.Y."/>
            <person name="Kim S.Y."/>
            <person name="Kim M.S."/>
            <person name="Kang B.C."/>
            <person name="Jo Y.D."/>
            <person name="Yang H.B."/>
            <person name="Jeong H.J."/>
            <person name="Kang W.H."/>
            <person name="Kwon J.K."/>
            <person name="Shin C."/>
            <person name="Lim J.Y."/>
            <person name="Park J.H."/>
            <person name="Huh J.H."/>
            <person name="Kim J.S."/>
            <person name="Kim B.D."/>
            <person name="Cohen O."/>
            <person name="Paran I."/>
            <person name="Suh M.C."/>
            <person name="Lee S.B."/>
            <person name="Kim Y.K."/>
            <person name="Shin Y."/>
            <person name="Noh S.J."/>
            <person name="Park J."/>
            <person name="Seo Y.S."/>
            <person name="Kwon S.Y."/>
            <person name="Kim H.A."/>
            <person name="Park J.M."/>
            <person name="Kim H.J."/>
            <person name="Choi S.B."/>
            <person name="Bosland P.W."/>
            <person name="Reeves G."/>
            <person name="Jo S.H."/>
            <person name="Lee B.W."/>
            <person name="Cho H.T."/>
            <person name="Choi H.S."/>
            <person name="Lee M.S."/>
            <person name="Yu Y."/>
            <person name="Do Choi Y."/>
            <person name="Park B.S."/>
            <person name="van Deynze A."/>
            <person name="Ashrafi H."/>
            <person name="Hill T."/>
            <person name="Kim W.T."/>
            <person name="Pai H.S."/>
            <person name="Ahn H.K."/>
            <person name="Yeam I."/>
            <person name="Giovannoni J.J."/>
            <person name="Rose J.K."/>
            <person name="Sorensen I."/>
            <person name="Lee S.J."/>
            <person name="Kim R.W."/>
            <person name="Choi I.Y."/>
            <person name="Choi B.S."/>
            <person name="Lim J.S."/>
            <person name="Lee Y.H."/>
            <person name="Choi D."/>
        </authorList>
    </citation>
    <scope>NUCLEOTIDE SEQUENCE [LARGE SCALE GENOMIC DNA]</scope>
    <source>
        <strain evidence="6">cv. CM334</strain>
    </source>
</reference>
<comment type="subcellular location">
    <subcellularLocation>
        <location evidence="1">Cell membrane</location>
        <topology evidence="1">Multi-pass membrane protein</topology>
    </subcellularLocation>
</comment>
<dbReference type="InterPro" id="IPR053951">
    <property type="entry name" value="K_trans_N"/>
</dbReference>
<dbReference type="Proteomes" id="UP000222542">
    <property type="component" value="Unassembled WGS sequence"/>
</dbReference>
<reference evidence="5 6" key="2">
    <citation type="journal article" date="2017" name="Genome Biol.">
        <title>New reference genome sequences of hot pepper reveal the massive evolution of plant disease-resistance genes by retroduplication.</title>
        <authorList>
            <person name="Kim S."/>
            <person name="Park J."/>
            <person name="Yeom S.I."/>
            <person name="Kim Y.M."/>
            <person name="Seo E."/>
            <person name="Kim K.T."/>
            <person name="Kim M.S."/>
            <person name="Lee J.M."/>
            <person name="Cheong K."/>
            <person name="Shin H.S."/>
            <person name="Kim S.B."/>
            <person name="Han K."/>
            <person name="Lee J."/>
            <person name="Park M."/>
            <person name="Lee H.A."/>
            <person name="Lee H.Y."/>
            <person name="Lee Y."/>
            <person name="Oh S."/>
            <person name="Lee J.H."/>
            <person name="Choi E."/>
            <person name="Choi E."/>
            <person name="Lee S.E."/>
            <person name="Jeon J."/>
            <person name="Kim H."/>
            <person name="Choi G."/>
            <person name="Song H."/>
            <person name="Lee J."/>
            <person name="Lee S.C."/>
            <person name="Kwon J.K."/>
            <person name="Lee H.Y."/>
            <person name="Koo N."/>
            <person name="Hong Y."/>
            <person name="Kim R.W."/>
            <person name="Kang W.H."/>
            <person name="Huh J.H."/>
            <person name="Kang B.C."/>
            <person name="Yang T.J."/>
            <person name="Lee Y.H."/>
            <person name="Bennetzen J.L."/>
            <person name="Choi D."/>
        </authorList>
    </citation>
    <scope>NUCLEOTIDE SEQUENCE [LARGE SCALE GENOMIC DNA]</scope>
    <source>
        <strain evidence="6">cv. CM334</strain>
    </source>
</reference>
<name>A0A2G2Z0K2_CAPAN</name>
<keyword evidence="3" id="KW-1133">Transmembrane helix</keyword>
<dbReference type="GO" id="GO:0005886">
    <property type="term" value="C:plasma membrane"/>
    <property type="evidence" value="ECO:0007669"/>
    <property type="project" value="UniProtKB-SubCell"/>
</dbReference>
<sequence length="192" mass="21195">MLGVVELMEIEVKLLLVLKYFGVSINGDGENCKFYKGVGEIIIGDEYCGVDESEGPVNGNENVLDALSMVLYTLILIPLVKYVLIVLWANDDSKGGIFALYSLLCRHEKVNLLPNQLRSDARISSFRLEVSSPELESSLEIKERLEASVTLKKLFLMLIFRGTSIVIADGDVKPAMSGILANSTKFFDLRSG</sequence>
<feature type="transmembrane region" description="Helical" evidence="3">
    <location>
        <begin position="69"/>
        <end position="89"/>
    </location>
</feature>
<organism evidence="5 6">
    <name type="scientific">Capsicum annuum</name>
    <name type="common">Capsicum pepper</name>
    <dbReference type="NCBI Taxonomy" id="4072"/>
    <lineage>
        <taxon>Eukaryota</taxon>
        <taxon>Viridiplantae</taxon>
        <taxon>Streptophyta</taxon>
        <taxon>Embryophyta</taxon>
        <taxon>Tracheophyta</taxon>
        <taxon>Spermatophyta</taxon>
        <taxon>Magnoliopsida</taxon>
        <taxon>eudicotyledons</taxon>
        <taxon>Gunneridae</taxon>
        <taxon>Pentapetalae</taxon>
        <taxon>asterids</taxon>
        <taxon>lamiids</taxon>
        <taxon>Solanales</taxon>
        <taxon>Solanaceae</taxon>
        <taxon>Solanoideae</taxon>
        <taxon>Capsiceae</taxon>
        <taxon>Capsicum</taxon>
    </lineage>
</organism>
<feature type="domain" description="K+ potassium transporter integral membrane" evidence="4">
    <location>
        <begin position="59"/>
        <end position="177"/>
    </location>
</feature>
<keyword evidence="3" id="KW-0812">Transmembrane</keyword>
<evidence type="ECO:0000259" key="4">
    <source>
        <dbReference type="Pfam" id="PF02705"/>
    </source>
</evidence>
<evidence type="ECO:0000313" key="6">
    <source>
        <dbReference type="Proteomes" id="UP000222542"/>
    </source>
</evidence>
<evidence type="ECO:0000256" key="1">
    <source>
        <dbReference type="ARBA" id="ARBA00004651"/>
    </source>
</evidence>
<dbReference type="OMA" id="ERKHILF"/>
<proteinExistence type="inferred from homology"/>
<keyword evidence="3" id="KW-0472">Membrane</keyword>
<gene>
    <name evidence="5" type="ORF">T459_19069</name>
</gene>
<comment type="similarity">
    <text evidence="2">Belongs to the HAK/KUP transporter (TC 2.A.72.3) family.</text>
</comment>
<evidence type="ECO:0000313" key="5">
    <source>
        <dbReference type="EMBL" id="PHT75547.1"/>
    </source>
</evidence>
<comment type="caution">
    <text evidence="5">The sequence shown here is derived from an EMBL/GenBank/DDBJ whole genome shotgun (WGS) entry which is preliminary data.</text>
</comment>
<evidence type="ECO:0000256" key="3">
    <source>
        <dbReference type="SAM" id="Phobius"/>
    </source>
</evidence>
<evidence type="ECO:0000256" key="2">
    <source>
        <dbReference type="ARBA" id="ARBA00008440"/>
    </source>
</evidence>
<protein>
    <recommendedName>
        <fullName evidence="4">K+ potassium transporter integral membrane domain-containing protein</fullName>
    </recommendedName>
</protein>
<dbReference type="InterPro" id="IPR003855">
    <property type="entry name" value="K+_transporter"/>
</dbReference>
<keyword evidence="6" id="KW-1185">Reference proteome</keyword>